<organism evidence="1 2">
    <name type="scientific">Paxillus rubicundulus Ve08.2h10</name>
    <dbReference type="NCBI Taxonomy" id="930991"/>
    <lineage>
        <taxon>Eukaryota</taxon>
        <taxon>Fungi</taxon>
        <taxon>Dikarya</taxon>
        <taxon>Basidiomycota</taxon>
        <taxon>Agaricomycotina</taxon>
        <taxon>Agaricomycetes</taxon>
        <taxon>Agaricomycetidae</taxon>
        <taxon>Boletales</taxon>
        <taxon>Paxilineae</taxon>
        <taxon>Paxillaceae</taxon>
        <taxon>Paxillus</taxon>
    </lineage>
</organism>
<keyword evidence="2" id="KW-1185">Reference proteome</keyword>
<gene>
    <name evidence="1" type="ORF">PAXRUDRAFT_170419</name>
</gene>
<proteinExistence type="predicted"/>
<reference evidence="1 2" key="1">
    <citation type="submission" date="2014-04" db="EMBL/GenBank/DDBJ databases">
        <authorList>
            <consortium name="DOE Joint Genome Institute"/>
            <person name="Kuo A."/>
            <person name="Kohler A."/>
            <person name="Jargeat P."/>
            <person name="Nagy L.G."/>
            <person name="Floudas D."/>
            <person name="Copeland A."/>
            <person name="Barry K.W."/>
            <person name="Cichocki N."/>
            <person name="Veneault-Fourrey C."/>
            <person name="LaButti K."/>
            <person name="Lindquist E.A."/>
            <person name="Lipzen A."/>
            <person name="Lundell T."/>
            <person name="Morin E."/>
            <person name="Murat C."/>
            <person name="Sun H."/>
            <person name="Tunlid A."/>
            <person name="Henrissat B."/>
            <person name="Grigoriev I.V."/>
            <person name="Hibbett D.S."/>
            <person name="Martin F."/>
            <person name="Nordberg H.P."/>
            <person name="Cantor M.N."/>
            <person name="Hua S.X."/>
        </authorList>
    </citation>
    <scope>NUCLEOTIDE SEQUENCE [LARGE SCALE GENOMIC DNA]</scope>
    <source>
        <strain evidence="1 2">Ve08.2h10</strain>
    </source>
</reference>
<evidence type="ECO:0000313" key="2">
    <source>
        <dbReference type="Proteomes" id="UP000054538"/>
    </source>
</evidence>
<dbReference type="InParanoid" id="A0A0D0BYM0"/>
<dbReference type="OrthoDB" id="2692579at2759"/>
<dbReference type="Proteomes" id="UP000054538">
    <property type="component" value="Unassembled WGS sequence"/>
</dbReference>
<reference evidence="2" key="2">
    <citation type="submission" date="2015-01" db="EMBL/GenBank/DDBJ databases">
        <title>Evolutionary Origins and Diversification of the Mycorrhizal Mutualists.</title>
        <authorList>
            <consortium name="DOE Joint Genome Institute"/>
            <consortium name="Mycorrhizal Genomics Consortium"/>
            <person name="Kohler A."/>
            <person name="Kuo A."/>
            <person name="Nagy L.G."/>
            <person name="Floudas D."/>
            <person name="Copeland A."/>
            <person name="Barry K.W."/>
            <person name="Cichocki N."/>
            <person name="Veneault-Fourrey C."/>
            <person name="LaButti K."/>
            <person name="Lindquist E.A."/>
            <person name="Lipzen A."/>
            <person name="Lundell T."/>
            <person name="Morin E."/>
            <person name="Murat C."/>
            <person name="Riley R."/>
            <person name="Ohm R."/>
            <person name="Sun H."/>
            <person name="Tunlid A."/>
            <person name="Henrissat B."/>
            <person name="Grigoriev I.V."/>
            <person name="Hibbett D.S."/>
            <person name="Martin F."/>
        </authorList>
    </citation>
    <scope>NUCLEOTIDE SEQUENCE [LARGE SCALE GENOMIC DNA]</scope>
    <source>
        <strain evidence="2">Ve08.2h10</strain>
    </source>
</reference>
<evidence type="ECO:0000313" key="1">
    <source>
        <dbReference type="EMBL" id="KIK76267.1"/>
    </source>
</evidence>
<sequence length="160" mass="18303">MSREQASSVPCQPDSLWVLTDLIMEYMRHRFHTELFPMTDPTSILPDVNIPTEMVCEVDQMSEILARARRNPEPAILIVESGEVITWYLPAAVMWESLKHIKISLPQSVGRSMDTKKWQMDSTLFQRDSKLVGTVNLSPAWFQQGHSVGAFTTFSLRHLI</sequence>
<protein>
    <submittedName>
        <fullName evidence="1">Unplaced genomic scaffold scaffold_2760, whole genome shotgun sequence</fullName>
    </submittedName>
</protein>
<dbReference type="AlphaFoldDB" id="A0A0D0BYM0"/>
<dbReference type="EMBL" id="KN827582">
    <property type="protein sequence ID" value="KIK76267.1"/>
    <property type="molecule type" value="Genomic_DNA"/>
</dbReference>
<name>A0A0D0BYM0_9AGAM</name>
<dbReference type="HOGENOM" id="CLU_039070_3_0_1"/>
<accession>A0A0D0BYM0</accession>